<protein>
    <recommendedName>
        <fullName evidence="3">Holin</fullName>
    </recommendedName>
</protein>
<evidence type="ECO:0000256" key="1">
    <source>
        <dbReference type="SAM" id="Phobius"/>
    </source>
</evidence>
<reference evidence="2" key="1">
    <citation type="submission" date="2020-03" db="EMBL/GenBank/DDBJ databases">
        <title>The deep terrestrial virosphere.</title>
        <authorList>
            <person name="Holmfeldt K."/>
            <person name="Nilsson E."/>
            <person name="Simone D."/>
            <person name="Lopez-Fernandez M."/>
            <person name="Wu X."/>
            <person name="de Brujin I."/>
            <person name="Lundin D."/>
            <person name="Andersson A."/>
            <person name="Bertilsson S."/>
            <person name="Dopson M."/>
        </authorList>
    </citation>
    <scope>NUCLEOTIDE SEQUENCE</scope>
    <source>
        <strain evidence="2">TM448A01315</strain>
    </source>
</reference>
<dbReference type="EMBL" id="MT144132">
    <property type="protein sequence ID" value="QJA49341.1"/>
    <property type="molecule type" value="Genomic_DNA"/>
</dbReference>
<evidence type="ECO:0000313" key="2">
    <source>
        <dbReference type="EMBL" id="QJA49341.1"/>
    </source>
</evidence>
<name>A0A6H1ZPJ2_9ZZZZ</name>
<keyword evidence="1" id="KW-0812">Transmembrane</keyword>
<organism evidence="2">
    <name type="scientific">viral metagenome</name>
    <dbReference type="NCBI Taxonomy" id="1070528"/>
    <lineage>
        <taxon>unclassified sequences</taxon>
        <taxon>metagenomes</taxon>
        <taxon>organismal metagenomes</taxon>
    </lineage>
</organism>
<proteinExistence type="predicted"/>
<feature type="transmembrane region" description="Helical" evidence="1">
    <location>
        <begin position="6"/>
        <end position="24"/>
    </location>
</feature>
<gene>
    <name evidence="2" type="ORF">TM448A01315_0002</name>
</gene>
<sequence length="91" mass="10318">MENWVLIPLITPWVITVVWLVIASQSDKRASRQREQELLTAILSKTAHEYALALEAMKRSPDQKIREMEIENELAEKAAALEGVPMGYPVT</sequence>
<dbReference type="AlphaFoldDB" id="A0A6H1ZPJ2"/>
<evidence type="ECO:0008006" key="3">
    <source>
        <dbReference type="Google" id="ProtNLM"/>
    </source>
</evidence>
<keyword evidence="1" id="KW-0472">Membrane</keyword>
<accession>A0A6H1ZPJ2</accession>
<keyword evidence="1" id="KW-1133">Transmembrane helix</keyword>